<comment type="caution">
    <text evidence="1">The sequence shown here is derived from an EMBL/GenBank/DDBJ whole genome shotgun (WGS) entry which is preliminary data.</text>
</comment>
<dbReference type="AlphaFoldDB" id="A0AAQ2DGD9"/>
<gene>
    <name evidence="1" type="ORF">E5170_05145</name>
</gene>
<dbReference type="Proteomes" id="UP000310574">
    <property type="component" value="Unassembled WGS sequence"/>
</dbReference>
<proteinExistence type="predicted"/>
<evidence type="ECO:0000313" key="2">
    <source>
        <dbReference type="Proteomes" id="UP000310574"/>
    </source>
</evidence>
<organism evidence="1 2">
    <name type="scientific">Pseudomonas atacamensis</name>
    <dbReference type="NCBI Taxonomy" id="2565368"/>
    <lineage>
        <taxon>Bacteria</taxon>
        <taxon>Pseudomonadati</taxon>
        <taxon>Pseudomonadota</taxon>
        <taxon>Gammaproteobacteria</taxon>
        <taxon>Pseudomonadales</taxon>
        <taxon>Pseudomonadaceae</taxon>
        <taxon>Pseudomonas</taxon>
    </lineage>
</organism>
<evidence type="ECO:0000313" key="1">
    <source>
        <dbReference type="EMBL" id="THF36835.1"/>
    </source>
</evidence>
<sequence length="117" mass="13518">MYVDRLVWRPGRLASQRWADCIQLYLYFVSLNFRIFHRLSSFAVNGSSLQETCLTSQLMNRRFNDQALCLRIGDKDPHGGGDAKNVVFIVYNFFEKCLNQSLAAAFRALKRCGLLFN</sequence>
<reference evidence="1 2" key="1">
    <citation type="submission" date="2019-04" db="EMBL/GenBank/DDBJ databases">
        <title>Draft genome sequence of Pseudomonas sp. M7D1 isolated from rhizosphere of plant the flowery desert.</title>
        <authorList>
            <person name="Poblete-Morales M."/>
            <person name="Plaza N."/>
            <person name="Corsini G."/>
            <person name="Silva E."/>
        </authorList>
    </citation>
    <scope>NUCLEOTIDE SEQUENCE [LARGE SCALE GENOMIC DNA]</scope>
    <source>
        <strain evidence="1 2">M7D1</strain>
    </source>
</reference>
<accession>A0AAQ2DGD9</accession>
<protein>
    <submittedName>
        <fullName evidence="1">Uncharacterized protein</fullName>
    </submittedName>
</protein>
<name>A0AAQ2DGD9_9PSED</name>
<dbReference type="EMBL" id="SSBS01000001">
    <property type="protein sequence ID" value="THF36835.1"/>
    <property type="molecule type" value="Genomic_DNA"/>
</dbReference>